<dbReference type="NCBIfam" id="TIGR00377">
    <property type="entry name" value="ant_ant_sig"/>
    <property type="match status" value="1"/>
</dbReference>
<proteinExistence type="inferred from homology"/>
<evidence type="ECO:0000313" key="4">
    <source>
        <dbReference type="EMBL" id="OZM74370.1"/>
    </source>
</evidence>
<dbReference type="RefSeq" id="WP_094861268.1">
    <property type="nucleotide sequence ID" value="NZ_NKYE01000002.1"/>
</dbReference>
<evidence type="ECO:0000259" key="3">
    <source>
        <dbReference type="PROSITE" id="PS50801"/>
    </source>
</evidence>
<reference evidence="4 5" key="1">
    <citation type="submission" date="2017-07" db="EMBL/GenBank/DDBJ databases">
        <title>Amycolatopsis antarcticus sp. nov., isolated from the surface of an Antarcticus brown macroalga.</title>
        <authorList>
            <person name="Wang J."/>
            <person name="Leiva S."/>
            <person name="Huang J."/>
            <person name="Huang Y."/>
        </authorList>
    </citation>
    <scope>NUCLEOTIDE SEQUENCE [LARGE SCALE GENOMIC DNA]</scope>
    <source>
        <strain evidence="4 5">AU-G6</strain>
    </source>
</reference>
<dbReference type="Pfam" id="PF01740">
    <property type="entry name" value="STAS"/>
    <property type="match status" value="1"/>
</dbReference>
<dbReference type="SUPFAM" id="SSF52091">
    <property type="entry name" value="SpoIIaa-like"/>
    <property type="match status" value="1"/>
</dbReference>
<dbReference type="InParanoid" id="A0A263D7C1"/>
<evidence type="ECO:0000313" key="5">
    <source>
        <dbReference type="Proteomes" id="UP000242444"/>
    </source>
</evidence>
<dbReference type="EMBL" id="NKYE01000002">
    <property type="protein sequence ID" value="OZM74370.1"/>
    <property type="molecule type" value="Genomic_DNA"/>
</dbReference>
<dbReference type="PROSITE" id="PS50801">
    <property type="entry name" value="STAS"/>
    <property type="match status" value="1"/>
</dbReference>
<gene>
    <name evidence="4" type="ORF">CFN78_04370</name>
</gene>
<dbReference type="GO" id="GO:0043856">
    <property type="term" value="F:anti-sigma factor antagonist activity"/>
    <property type="evidence" value="ECO:0007669"/>
    <property type="project" value="InterPro"/>
</dbReference>
<dbReference type="OrthoDB" id="4833278at2"/>
<name>A0A263D7C1_9PSEU</name>
<organism evidence="4 5">
    <name type="scientific">Amycolatopsis antarctica</name>
    <dbReference type="NCBI Taxonomy" id="1854586"/>
    <lineage>
        <taxon>Bacteria</taxon>
        <taxon>Bacillati</taxon>
        <taxon>Actinomycetota</taxon>
        <taxon>Actinomycetes</taxon>
        <taxon>Pseudonocardiales</taxon>
        <taxon>Pseudonocardiaceae</taxon>
        <taxon>Amycolatopsis</taxon>
    </lineage>
</organism>
<dbReference type="CDD" id="cd07043">
    <property type="entry name" value="STAS_anti-anti-sigma_factors"/>
    <property type="match status" value="1"/>
</dbReference>
<dbReference type="InterPro" id="IPR002645">
    <property type="entry name" value="STAS_dom"/>
</dbReference>
<sequence length="124" mass="12958">MGIPRPRTPDDGHGLALTTTRPAHGASVVTAVGEIDASTCRYLQARLDEAALTEADSVIVDLTGVSFLGCAGMEILVAASGRFQQLCLATDEHIVLRALQVTGIADRFPVFPSVAEALSRTPVA</sequence>
<feature type="domain" description="STAS" evidence="3">
    <location>
        <begin position="16"/>
        <end position="121"/>
    </location>
</feature>
<dbReference type="InterPro" id="IPR036513">
    <property type="entry name" value="STAS_dom_sf"/>
</dbReference>
<protein>
    <recommendedName>
        <fullName evidence="2">Anti-sigma factor antagonist</fullName>
    </recommendedName>
</protein>
<keyword evidence="5" id="KW-1185">Reference proteome</keyword>
<comment type="caution">
    <text evidence="4">The sequence shown here is derived from an EMBL/GenBank/DDBJ whole genome shotgun (WGS) entry which is preliminary data.</text>
</comment>
<evidence type="ECO:0000256" key="2">
    <source>
        <dbReference type="RuleBase" id="RU003749"/>
    </source>
</evidence>
<dbReference type="PANTHER" id="PTHR33495">
    <property type="entry name" value="ANTI-SIGMA FACTOR ANTAGONIST TM_1081-RELATED-RELATED"/>
    <property type="match status" value="1"/>
</dbReference>
<dbReference type="PANTHER" id="PTHR33495:SF2">
    <property type="entry name" value="ANTI-SIGMA FACTOR ANTAGONIST TM_1081-RELATED"/>
    <property type="match status" value="1"/>
</dbReference>
<dbReference type="Gene3D" id="3.30.750.24">
    <property type="entry name" value="STAS domain"/>
    <property type="match status" value="1"/>
</dbReference>
<dbReference type="InterPro" id="IPR003658">
    <property type="entry name" value="Anti-sigma_ant"/>
</dbReference>
<comment type="similarity">
    <text evidence="1 2">Belongs to the anti-sigma-factor antagonist family.</text>
</comment>
<dbReference type="AlphaFoldDB" id="A0A263D7C1"/>
<dbReference type="Proteomes" id="UP000242444">
    <property type="component" value="Unassembled WGS sequence"/>
</dbReference>
<evidence type="ECO:0000256" key="1">
    <source>
        <dbReference type="ARBA" id="ARBA00009013"/>
    </source>
</evidence>
<accession>A0A263D7C1</accession>